<evidence type="ECO:0000256" key="3">
    <source>
        <dbReference type="ARBA" id="ARBA00022676"/>
    </source>
</evidence>
<accession>A0A7X4RVZ6</accession>
<dbReference type="Proteomes" id="UP000462621">
    <property type="component" value="Unassembled WGS sequence"/>
</dbReference>
<dbReference type="AlphaFoldDB" id="A0A7X4RVZ6"/>
<name>A0A7X4RVZ6_9VIBR</name>
<dbReference type="PANTHER" id="PTHR43646">
    <property type="entry name" value="GLYCOSYLTRANSFERASE"/>
    <property type="match status" value="1"/>
</dbReference>
<sequence>MKPLSIVIITLNEERRIGRLLSDLVVQNYRNFEVILVDSNSDDLTINVAKGYQPHLPAMTIHKMDKRGVSLGRNTGAKLAQHNRLLFLDADVRLEPDFLANAVDSLENNGLEVAGVYRSAKKLPVRYKVGYSLFNLGLFSTQYFFPTAVGACLFSTKRAHKELGGFDENIELCEDCDYVKRASKTWRYRMLPMPTAFQFDPRRLDQDGYLKTGGLYLKANLRRLVFGEMRNGEIPYEFGHYRES</sequence>
<evidence type="ECO:0000256" key="2">
    <source>
        <dbReference type="ARBA" id="ARBA00022475"/>
    </source>
</evidence>
<evidence type="ECO:0000313" key="8">
    <source>
        <dbReference type="Proteomes" id="UP000462621"/>
    </source>
</evidence>
<evidence type="ECO:0000256" key="1">
    <source>
        <dbReference type="ARBA" id="ARBA00004236"/>
    </source>
</evidence>
<feature type="domain" description="Glycosyltransferase 2-like" evidence="6">
    <location>
        <begin position="5"/>
        <end position="121"/>
    </location>
</feature>
<dbReference type="RefSeq" id="WP_161157288.1">
    <property type="nucleotide sequence ID" value="NZ_WEKT01000037.1"/>
</dbReference>
<evidence type="ECO:0000313" key="7">
    <source>
        <dbReference type="EMBL" id="MZI94807.1"/>
    </source>
</evidence>
<keyword evidence="5" id="KW-0472">Membrane</keyword>
<dbReference type="Pfam" id="PF00535">
    <property type="entry name" value="Glycos_transf_2"/>
    <property type="match status" value="1"/>
</dbReference>
<gene>
    <name evidence="7" type="ORF">F9817_16635</name>
</gene>
<dbReference type="PANTHER" id="PTHR43646:SF2">
    <property type="entry name" value="GLYCOSYLTRANSFERASE 2-LIKE DOMAIN-CONTAINING PROTEIN"/>
    <property type="match status" value="1"/>
</dbReference>
<evidence type="ECO:0000256" key="5">
    <source>
        <dbReference type="ARBA" id="ARBA00023136"/>
    </source>
</evidence>
<evidence type="ECO:0000259" key="6">
    <source>
        <dbReference type="Pfam" id="PF00535"/>
    </source>
</evidence>
<dbReference type="GO" id="GO:0005886">
    <property type="term" value="C:plasma membrane"/>
    <property type="evidence" value="ECO:0007669"/>
    <property type="project" value="UniProtKB-SubCell"/>
</dbReference>
<keyword evidence="2" id="KW-1003">Cell membrane</keyword>
<dbReference type="EMBL" id="WEKT01000037">
    <property type="protein sequence ID" value="MZI94807.1"/>
    <property type="molecule type" value="Genomic_DNA"/>
</dbReference>
<keyword evidence="4 7" id="KW-0808">Transferase</keyword>
<protein>
    <submittedName>
        <fullName evidence="7">Glycosyltransferase</fullName>
    </submittedName>
</protein>
<organism evidence="7 8">
    <name type="scientific">Vibrio eleionomae</name>
    <dbReference type="NCBI Taxonomy" id="2653505"/>
    <lineage>
        <taxon>Bacteria</taxon>
        <taxon>Pseudomonadati</taxon>
        <taxon>Pseudomonadota</taxon>
        <taxon>Gammaproteobacteria</taxon>
        <taxon>Vibrionales</taxon>
        <taxon>Vibrionaceae</taxon>
        <taxon>Vibrio</taxon>
    </lineage>
</organism>
<comment type="subcellular location">
    <subcellularLocation>
        <location evidence="1">Cell membrane</location>
    </subcellularLocation>
</comment>
<keyword evidence="8" id="KW-1185">Reference proteome</keyword>
<keyword evidence="3" id="KW-0328">Glycosyltransferase</keyword>
<reference evidence="7 8" key="1">
    <citation type="submission" date="2019-10" db="EMBL/GenBank/DDBJ databases">
        <title>Vibrio sp. nov. isolated from a shrimp pond.</title>
        <authorList>
            <person name="Gomez-Gil B."/>
            <person name="Enciso-Ibarra J."/>
            <person name="Enciso-Ibarra K."/>
            <person name="Bolan-Mejia C."/>
        </authorList>
    </citation>
    <scope>NUCLEOTIDE SEQUENCE [LARGE SCALE GENOMIC DNA]</scope>
    <source>
        <strain evidence="7 8">CAIM 722</strain>
    </source>
</reference>
<comment type="caution">
    <text evidence="7">The sequence shown here is derived from an EMBL/GenBank/DDBJ whole genome shotgun (WGS) entry which is preliminary data.</text>
</comment>
<dbReference type="Gene3D" id="3.90.550.10">
    <property type="entry name" value="Spore Coat Polysaccharide Biosynthesis Protein SpsA, Chain A"/>
    <property type="match status" value="1"/>
</dbReference>
<dbReference type="SUPFAM" id="SSF53448">
    <property type="entry name" value="Nucleotide-diphospho-sugar transferases"/>
    <property type="match status" value="1"/>
</dbReference>
<dbReference type="InterPro" id="IPR001173">
    <property type="entry name" value="Glyco_trans_2-like"/>
</dbReference>
<dbReference type="InterPro" id="IPR029044">
    <property type="entry name" value="Nucleotide-diphossugar_trans"/>
</dbReference>
<proteinExistence type="predicted"/>
<evidence type="ECO:0000256" key="4">
    <source>
        <dbReference type="ARBA" id="ARBA00022679"/>
    </source>
</evidence>
<dbReference type="GO" id="GO:0016757">
    <property type="term" value="F:glycosyltransferase activity"/>
    <property type="evidence" value="ECO:0007669"/>
    <property type="project" value="UniProtKB-KW"/>
</dbReference>